<reference evidence="2 3" key="1">
    <citation type="submission" date="2019-06" db="EMBL/GenBank/DDBJ databases">
        <title>Whole genome shotgun sequence of Cellulomonas uda NBRC 3747.</title>
        <authorList>
            <person name="Hosoyama A."/>
            <person name="Uohara A."/>
            <person name="Ohji S."/>
            <person name="Ichikawa N."/>
        </authorList>
    </citation>
    <scope>NUCLEOTIDE SEQUENCE [LARGE SCALE GENOMIC DNA]</scope>
    <source>
        <strain evidence="2 3">NBRC 3747</strain>
    </source>
</reference>
<comment type="caution">
    <text evidence="2">The sequence shown here is derived from an EMBL/GenBank/DDBJ whole genome shotgun (WGS) entry which is preliminary data.</text>
</comment>
<evidence type="ECO:0000259" key="1">
    <source>
        <dbReference type="Pfam" id="PF03235"/>
    </source>
</evidence>
<evidence type="ECO:0000313" key="2">
    <source>
        <dbReference type="EMBL" id="GEA80447.1"/>
    </source>
</evidence>
<dbReference type="PANTHER" id="PTHR37292">
    <property type="entry name" value="VNG6097C"/>
    <property type="match status" value="1"/>
</dbReference>
<gene>
    <name evidence="2" type="ORF">CUD01_08910</name>
</gene>
<dbReference type="Proteomes" id="UP000315842">
    <property type="component" value="Unassembled WGS sequence"/>
</dbReference>
<evidence type="ECO:0000313" key="3">
    <source>
        <dbReference type="Proteomes" id="UP000315842"/>
    </source>
</evidence>
<dbReference type="RefSeq" id="WP_141319081.1">
    <property type="nucleotide sequence ID" value="NZ_BJLP01000011.1"/>
</dbReference>
<protein>
    <recommendedName>
        <fullName evidence="1">GmrSD restriction endonucleases N-terminal domain-containing protein</fullName>
    </recommendedName>
</protein>
<organism evidence="2 3">
    <name type="scientific">Cellulomonas uda</name>
    <dbReference type="NCBI Taxonomy" id="1714"/>
    <lineage>
        <taxon>Bacteria</taxon>
        <taxon>Bacillati</taxon>
        <taxon>Actinomycetota</taxon>
        <taxon>Actinomycetes</taxon>
        <taxon>Micrococcales</taxon>
        <taxon>Cellulomonadaceae</taxon>
        <taxon>Cellulomonas</taxon>
    </lineage>
</organism>
<dbReference type="EMBL" id="BJLP01000011">
    <property type="protein sequence ID" value="GEA80447.1"/>
    <property type="molecule type" value="Genomic_DNA"/>
</dbReference>
<keyword evidence="3" id="KW-1185">Reference proteome</keyword>
<dbReference type="Pfam" id="PF03235">
    <property type="entry name" value="GmrSD_N"/>
    <property type="match status" value="1"/>
</dbReference>
<dbReference type="InterPro" id="IPR004919">
    <property type="entry name" value="GmrSD_N"/>
</dbReference>
<feature type="domain" description="GmrSD restriction endonucleases N-terminal" evidence="1">
    <location>
        <begin position="9"/>
        <end position="255"/>
    </location>
</feature>
<name>A0A4Y3K8Z9_CELUD</name>
<accession>A0A4Y3K8Z9</accession>
<dbReference type="PANTHER" id="PTHR37292:SF2">
    <property type="entry name" value="DUF262 DOMAIN-CONTAINING PROTEIN"/>
    <property type="match status" value="1"/>
</dbReference>
<proteinExistence type="predicted"/>
<sequence>MAFQTPKSIEEMLTSIHKHEYLMPAIQREFVWGPQQIIRLVDSLMRGYPVGSFLLWEVQPQTAQSYTFYEFLTHFHERDNPYAGKATVPAGAGTVAVLDGQQRLTSLNIALYGSFAEKKKYAWWSSPDAFPVKRLYLNIANDPQDEELGLRYDLQFFTDKEAAPNEGEPHVWFRVGAVLDLANSGPAIMHELDSRGIANSTSAFQRLYDLYEAVRVLKPMNYFLVTDQDPDKVLEIFVRVNSGGTPLSYSDLLLSMATNQWKDLDAREEVRSLVSEINTNAGRQFAFTKDLVLKSALAIAGVDLRFKVSNFTQANMAAVEAVWPATRSALLRAATLLQQFGYNERNLTASSVIIPLAYYLHRRGVGDGYLDATKHAPDRLAVHGWVTRSLIKRGVWGSGLDTLLTRIREVLSVHAAGGFPVAEVEAAMASAGKALSFEASEIDELLNLKYGGQRTFSVLSVLYPGLDLSKQFHEDHIFPRSRFTRKKLAAVGVPPDKIEHFIDLCDLLPNLQLLAGTANVEKQDMLPAEWISSAFPTPQRAQTYVNDNDLAELPEGITEFDAFFDLRKSKLRDRLTKALGVPNRIGATVSTPYPLRVASE</sequence>
<dbReference type="AlphaFoldDB" id="A0A4Y3K8Z9"/>